<reference evidence="3" key="1">
    <citation type="submission" date="2023-07" db="EMBL/GenBank/DDBJ databases">
        <title>A chromosome-level genome assembly of Lolium multiflorum.</title>
        <authorList>
            <person name="Chen Y."/>
            <person name="Copetti D."/>
            <person name="Kolliker R."/>
            <person name="Studer B."/>
        </authorList>
    </citation>
    <scope>NUCLEOTIDE SEQUENCE</scope>
    <source>
        <strain evidence="3">02402/16</strain>
        <tissue evidence="3">Leaf</tissue>
    </source>
</reference>
<dbReference type="Proteomes" id="UP001231189">
    <property type="component" value="Unassembled WGS sequence"/>
</dbReference>
<dbReference type="Pfam" id="PF25761">
    <property type="entry name" value="TPR_PATROL1"/>
    <property type="match status" value="1"/>
</dbReference>
<sequence length="939" mass="103812">MGRRRLSLPETAAGGAIPDPFPPDLQWPFGRLEFLTRDEVRSSAYEIFFIACRSTSAGGRLAVTTGDNHEGAKTVAGAKNMVVVSRLKQSLGLRSRKTRSMVGAKPMTSAEIMRRQMGVAEQTDGRLRKTLARCLVGPQMPKKVESLVLPMELLRRIKISEFADADEYRLWQLRQLKLLEAGLVSHPFAPVDRSPAASSLSEIAKSTELQIDMRALSATVMALAWRSVEVCHWADGYPLNVHLYLSLLRAVFDLRDQTVVLDEVDELLELIKKTWNVLGLNRMIHNVCFTWVLFERYVTTGEIEQDLLSATLVMLRHVSEDAMKAERELGYSRALSATLASMYAWAENKLMDYHGGFDKSATKNVVTLAVLAAEMLSQHVPAAAAAAGPSFAATDLIERCIESSARRAFTKLDESGDAGGNSMMVEVEDDPSETLMYVAAQTKEMARVEKDVYAPVLRQWHPCPAAIAAITLHACFDTYFKRYVSKMAGCLSSESMRALQTVSELDKYLVQMAHDADNGDGHGGKQLIPYDVDSIVVGLVTEWMDDRLRIGAECVRRARDSEAWNPGSKNEPYAQSAVDLMKLSKGTVDGLIEIHQRWPMSEPLQHLADGIDRLVHQYASFLATSCGAGTKEGYIPPLPPLTRCSQDRRLLHQLLLNLNCGVGGGNGEAAAAVTTPARAMTRVRPTTSGATQRLYLRLNTLHYMLGVLHSIDRSLAQHGKQRHIIGHRRARSSSFDRAYPAVEAAVVHVTELSAYRLVFLDSAQYFHQALYQGGVAGARIRPALRIMKQNLAFLSSVVCDRAQPLAVREVMKASVESFLVALLAGGGGRAFSREDYGAVAEDLASLKRLFCSCGEGLVTEEVVETEFAAVEGVVDLMGLPTEKLIDEFRRSSSSCTTMPPMTRRWCRSDANTLLRVLCHRDDDAASRFLKKTFDLPKRR</sequence>
<dbReference type="InterPro" id="IPR014770">
    <property type="entry name" value="Munc13_1"/>
</dbReference>
<dbReference type="PROSITE" id="PS51259">
    <property type="entry name" value="MHD2"/>
    <property type="match status" value="1"/>
</dbReference>
<dbReference type="InterPro" id="IPR057984">
    <property type="entry name" value="PATROL1_C"/>
</dbReference>
<dbReference type="InterPro" id="IPR014772">
    <property type="entry name" value="Munc13_dom-2"/>
</dbReference>
<dbReference type="EMBL" id="JAUUTY010000004">
    <property type="protein sequence ID" value="KAK1650026.1"/>
    <property type="molecule type" value="Genomic_DNA"/>
</dbReference>
<dbReference type="PANTHER" id="PTHR31280:SF21">
    <property type="entry name" value="MHD2 DOMAIN-CONTAINING PROTEIN"/>
    <property type="match status" value="1"/>
</dbReference>
<name>A0AAD8WB33_LOLMU</name>
<comment type="caution">
    <text evidence="3">The sequence shown here is derived from an EMBL/GenBank/DDBJ whole genome shotgun (WGS) entry which is preliminary data.</text>
</comment>
<feature type="domain" description="MHD1" evidence="1">
    <location>
        <begin position="496"/>
        <end position="636"/>
    </location>
</feature>
<dbReference type="PANTHER" id="PTHR31280">
    <property type="entry name" value="PROTEIN UNC-13 HOMOLOG"/>
    <property type="match status" value="1"/>
</dbReference>
<evidence type="ECO:0000259" key="1">
    <source>
        <dbReference type="PROSITE" id="PS51258"/>
    </source>
</evidence>
<evidence type="ECO:0000313" key="3">
    <source>
        <dbReference type="EMBL" id="KAK1650026.1"/>
    </source>
</evidence>
<dbReference type="AlphaFoldDB" id="A0AAD8WB33"/>
<protein>
    <submittedName>
        <fullName evidence="3">Uncharacterized protein</fullName>
    </submittedName>
</protein>
<dbReference type="InterPro" id="IPR008528">
    <property type="entry name" value="unc-13_homologue"/>
</dbReference>
<keyword evidence="4" id="KW-1185">Reference proteome</keyword>
<dbReference type="PROSITE" id="PS51258">
    <property type="entry name" value="MHD1"/>
    <property type="match status" value="1"/>
</dbReference>
<organism evidence="3 4">
    <name type="scientific">Lolium multiflorum</name>
    <name type="common">Italian ryegrass</name>
    <name type="synonym">Lolium perenne subsp. multiflorum</name>
    <dbReference type="NCBI Taxonomy" id="4521"/>
    <lineage>
        <taxon>Eukaryota</taxon>
        <taxon>Viridiplantae</taxon>
        <taxon>Streptophyta</taxon>
        <taxon>Embryophyta</taxon>
        <taxon>Tracheophyta</taxon>
        <taxon>Spermatophyta</taxon>
        <taxon>Magnoliopsida</taxon>
        <taxon>Liliopsida</taxon>
        <taxon>Poales</taxon>
        <taxon>Poaceae</taxon>
        <taxon>BOP clade</taxon>
        <taxon>Pooideae</taxon>
        <taxon>Poodae</taxon>
        <taxon>Poeae</taxon>
        <taxon>Poeae Chloroplast Group 2 (Poeae type)</taxon>
        <taxon>Loliodinae</taxon>
        <taxon>Loliinae</taxon>
        <taxon>Lolium</taxon>
    </lineage>
</organism>
<feature type="domain" description="MHD2" evidence="2">
    <location>
        <begin position="777"/>
        <end position="888"/>
    </location>
</feature>
<proteinExistence type="predicted"/>
<gene>
    <name evidence="3" type="ORF">QYE76_067831</name>
</gene>
<evidence type="ECO:0000313" key="4">
    <source>
        <dbReference type="Proteomes" id="UP001231189"/>
    </source>
</evidence>
<accession>A0AAD8WB33</accession>
<evidence type="ECO:0000259" key="2">
    <source>
        <dbReference type="PROSITE" id="PS51259"/>
    </source>
</evidence>